<dbReference type="GO" id="GO:0005886">
    <property type="term" value="C:plasma membrane"/>
    <property type="evidence" value="ECO:0007669"/>
    <property type="project" value="UniProtKB-SubCell"/>
</dbReference>
<feature type="transmembrane region" description="Helical" evidence="8">
    <location>
        <begin position="225"/>
        <end position="249"/>
    </location>
</feature>
<comment type="similarity">
    <text evidence="2">Belongs to the major facilitator superfamily. TCR/Tet family.</text>
</comment>
<dbReference type="InterPro" id="IPR005829">
    <property type="entry name" value="Sugar_transporter_CS"/>
</dbReference>
<evidence type="ECO:0000256" key="7">
    <source>
        <dbReference type="ARBA" id="ARBA00023136"/>
    </source>
</evidence>
<dbReference type="InterPro" id="IPR036259">
    <property type="entry name" value="MFS_trans_sf"/>
</dbReference>
<dbReference type="AlphaFoldDB" id="A0A285NY61"/>
<feature type="transmembrane region" description="Helical" evidence="8">
    <location>
        <begin position="382"/>
        <end position="403"/>
    </location>
</feature>
<dbReference type="RefSeq" id="WP_097042393.1">
    <property type="nucleotide sequence ID" value="NZ_OBEK01000003.1"/>
</dbReference>
<comment type="subcellular location">
    <subcellularLocation>
        <location evidence="1">Cell membrane</location>
        <topology evidence="1">Multi-pass membrane protein</topology>
    </subcellularLocation>
</comment>
<name>A0A285NY61_9BACI</name>
<dbReference type="EMBL" id="OBEK01000003">
    <property type="protein sequence ID" value="SNZ14420.1"/>
    <property type="molecule type" value="Genomic_DNA"/>
</dbReference>
<feature type="domain" description="Major facilitator superfamily (MFS) profile" evidence="9">
    <location>
        <begin position="19"/>
        <end position="407"/>
    </location>
</feature>
<accession>A0A285NY61</accession>
<evidence type="ECO:0000256" key="6">
    <source>
        <dbReference type="ARBA" id="ARBA00022989"/>
    </source>
</evidence>
<dbReference type="PROSITE" id="PS00216">
    <property type="entry name" value="SUGAR_TRANSPORT_1"/>
    <property type="match status" value="1"/>
</dbReference>
<sequence>MATTKKTSNSSSPKNMRWAIVALASIPLIMTLGNSMLLPVLPLMEEELGISKLQSSFIITFYSIVAIIFIPVAGFLSDRFGRKVVILPSLIIAGAGGLIAGIFSVGSESPYLWIMIGRILQGVGVAGAAPVVLPLVGDMFEKEEDVSATLGIVETANTLGKVLSPVLGALLAGFLWYLPFYAIPVFCAISFGLVLFLIKKPKDDKKGNDFKTFLKSTKATFHKHGGWLTAIFLIGAILMFILFGILFYLSTVLEEKYGMHGIVKGAVLAIPLAALCLASYLTGKWIKSNGKLMKWITFAGIVCAGVVTIALYFSKGVIFMMAVFLIAGIGIGAGLPCLDSLITSNMEKDVRGTVTALFSAMRYVGVAAGPPVVALLLKTELIWLIVTFSGTAFLAALLTLKFINPPDPKDHKHQPVPHLH</sequence>
<dbReference type="PROSITE" id="PS50850">
    <property type="entry name" value="MFS"/>
    <property type="match status" value="1"/>
</dbReference>
<feature type="transmembrane region" description="Helical" evidence="8">
    <location>
        <begin position="178"/>
        <end position="198"/>
    </location>
</feature>
<protein>
    <submittedName>
        <fullName evidence="10">MFS transporter, ACDE family, multidrug resistance protein</fullName>
    </submittedName>
</protein>
<evidence type="ECO:0000313" key="10">
    <source>
        <dbReference type="EMBL" id="SNZ14420.1"/>
    </source>
</evidence>
<evidence type="ECO:0000256" key="1">
    <source>
        <dbReference type="ARBA" id="ARBA00004651"/>
    </source>
</evidence>
<evidence type="ECO:0000256" key="2">
    <source>
        <dbReference type="ARBA" id="ARBA00007520"/>
    </source>
</evidence>
<dbReference type="InterPro" id="IPR011701">
    <property type="entry name" value="MFS"/>
</dbReference>
<feature type="transmembrane region" description="Helical" evidence="8">
    <location>
        <begin position="319"/>
        <end position="342"/>
    </location>
</feature>
<dbReference type="STRING" id="586416.GZ22_04735"/>
<feature type="transmembrane region" description="Helical" evidence="8">
    <location>
        <begin position="261"/>
        <end position="283"/>
    </location>
</feature>
<keyword evidence="3" id="KW-0813">Transport</keyword>
<evidence type="ECO:0000313" key="11">
    <source>
        <dbReference type="Proteomes" id="UP000219356"/>
    </source>
</evidence>
<feature type="transmembrane region" description="Helical" evidence="8">
    <location>
        <begin position="354"/>
        <end position="376"/>
    </location>
</feature>
<feature type="transmembrane region" description="Helical" evidence="8">
    <location>
        <begin position="84"/>
        <end position="105"/>
    </location>
</feature>
<dbReference type="OrthoDB" id="2986280at2"/>
<keyword evidence="11" id="KW-1185">Reference proteome</keyword>
<keyword evidence="7 8" id="KW-0472">Membrane</keyword>
<evidence type="ECO:0000256" key="4">
    <source>
        <dbReference type="ARBA" id="ARBA00022475"/>
    </source>
</evidence>
<feature type="transmembrane region" description="Helical" evidence="8">
    <location>
        <begin position="20"/>
        <end position="44"/>
    </location>
</feature>
<dbReference type="InterPro" id="IPR050189">
    <property type="entry name" value="MFS_Efflux_Transporters"/>
</dbReference>
<dbReference type="Proteomes" id="UP000219356">
    <property type="component" value="Unassembled WGS sequence"/>
</dbReference>
<feature type="transmembrane region" description="Helical" evidence="8">
    <location>
        <begin position="56"/>
        <end position="77"/>
    </location>
</feature>
<keyword evidence="4" id="KW-1003">Cell membrane</keyword>
<feature type="transmembrane region" description="Helical" evidence="8">
    <location>
        <begin position="295"/>
        <end position="313"/>
    </location>
</feature>
<organism evidence="10 11">
    <name type="scientific">Terribacillus aidingensis</name>
    <dbReference type="NCBI Taxonomy" id="586416"/>
    <lineage>
        <taxon>Bacteria</taxon>
        <taxon>Bacillati</taxon>
        <taxon>Bacillota</taxon>
        <taxon>Bacilli</taxon>
        <taxon>Bacillales</taxon>
        <taxon>Bacillaceae</taxon>
        <taxon>Terribacillus</taxon>
    </lineage>
</organism>
<dbReference type="CDD" id="cd17474">
    <property type="entry name" value="MFS_YfmO_like"/>
    <property type="match status" value="1"/>
</dbReference>
<evidence type="ECO:0000259" key="9">
    <source>
        <dbReference type="PROSITE" id="PS50850"/>
    </source>
</evidence>
<dbReference type="Gene3D" id="1.20.1250.20">
    <property type="entry name" value="MFS general substrate transporter like domains"/>
    <property type="match status" value="1"/>
</dbReference>
<dbReference type="PANTHER" id="PTHR43124:SF3">
    <property type="entry name" value="CHLORAMPHENICOL EFFLUX PUMP RV0191"/>
    <property type="match status" value="1"/>
</dbReference>
<dbReference type="SUPFAM" id="SSF103473">
    <property type="entry name" value="MFS general substrate transporter"/>
    <property type="match status" value="1"/>
</dbReference>
<evidence type="ECO:0000256" key="8">
    <source>
        <dbReference type="SAM" id="Phobius"/>
    </source>
</evidence>
<proteinExistence type="inferred from homology"/>
<keyword evidence="5 8" id="KW-0812">Transmembrane</keyword>
<dbReference type="PRINTS" id="PR01035">
    <property type="entry name" value="TCRTETA"/>
</dbReference>
<evidence type="ECO:0000256" key="3">
    <source>
        <dbReference type="ARBA" id="ARBA00022448"/>
    </source>
</evidence>
<keyword evidence="6 8" id="KW-1133">Transmembrane helix</keyword>
<dbReference type="InterPro" id="IPR020846">
    <property type="entry name" value="MFS_dom"/>
</dbReference>
<reference evidence="11" key="1">
    <citation type="submission" date="2017-09" db="EMBL/GenBank/DDBJ databases">
        <authorList>
            <person name="Varghese N."/>
            <person name="Submissions S."/>
        </authorList>
    </citation>
    <scope>NUCLEOTIDE SEQUENCE [LARGE SCALE GENOMIC DNA]</scope>
    <source>
        <strain evidence="11">CGMCC 1.8913</strain>
    </source>
</reference>
<dbReference type="PANTHER" id="PTHR43124">
    <property type="entry name" value="PURINE EFFLUX PUMP PBUE"/>
    <property type="match status" value="1"/>
</dbReference>
<gene>
    <name evidence="10" type="ORF">SAMN05421503_2385</name>
</gene>
<dbReference type="GO" id="GO:0022857">
    <property type="term" value="F:transmembrane transporter activity"/>
    <property type="evidence" value="ECO:0007669"/>
    <property type="project" value="InterPro"/>
</dbReference>
<dbReference type="Pfam" id="PF07690">
    <property type="entry name" value="MFS_1"/>
    <property type="match status" value="1"/>
</dbReference>
<dbReference type="InterPro" id="IPR001958">
    <property type="entry name" value="Tet-R_TetA/multi-R_MdtG-like"/>
</dbReference>
<evidence type="ECO:0000256" key="5">
    <source>
        <dbReference type="ARBA" id="ARBA00022692"/>
    </source>
</evidence>